<organism evidence="1 2">
    <name type="scientific">Candidatus Rhodoblastus alkanivorans</name>
    <dbReference type="NCBI Taxonomy" id="2954117"/>
    <lineage>
        <taxon>Bacteria</taxon>
        <taxon>Pseudomonadati</taxon>
        <taxon>Pseudomonadota</taxon>
        <taxon>Alphaproteobacteria</taxon>
        <taxon>Hyphomicrobiales</taxon>
        <taxon>Rhodoblastaceae</taxon>
        <taxon>Rhodoblastus</taxon>
    </lineage>
</organism>
<name>A0ABS9Z3U9_9HYPH</name>
<reference evidence="1" key="1">
    <citation type="journal article" date="2022" name="ISME J.">
        <title>Identification of active gaseous-alkane degraders at natural gas seeps.</title>
        <authorList>
            <person name="Farhan Ul Haque M."/>
            <person name="Hernandez M."/>
            <person name="Crombie A.T."/>
            <person name="Murrell J.C."/>
        </authorList>
    </citation>
    <scope>NUCLEOTIDE SEQUENCE</scope>
    <source>
        <strain evidence="1">PC2</strain>
    </source>
</reference>
<accession>A0ABS9Z3U9</accession>
<evidence type="ECO:0000313" key="1">
    <source>
        <dbReference type="EMBL" id="MCI4682257.1"/>
    </source>
</evidence>
<dbReference type="Proteomes" id="UP001139104">
    <property type="component" value="Unassembled WGS sequence"/>
</dbReference>
<protein>
    <submittedName>
        <fullName evidence="1">Uncharacterized protein</fullName>
    </submittedName>
</protein>
<comment type="caution">
    <text evidence="1">The sequence shown here is derived from an EMBL/GenBank/DDBJ whole genome shotgun (WGS) entry which is preliminary data.</text>
</comment>
<proteinExistence type="predicted"/>
<evidence type="ECO:0000313" key="2">
    <source>
        <dbReference type="Proteomes" id="UP001139104"/>
    </source>
</evidence>
<keyword evidence="2" id="KW-1185">Reference proteome</keyword>
<sequence length="114" mass="13120">MTPLELRRREIWRDEALAEWRRVANDEQLPLSQTIAAGMNIKSALNNWQGPAVRRFVKTLSESEARHFGVDFPAAHADGTKASESIFDDLDITSATRKQVDRWLRPRTIFARRS</sequence>
<dbReference type="RefSeq" id="WP_243066283.1">
    <property type="nucleotide sequence ID" value="NZ_JAIVFP010000001.1"/>
</dbReference>
<dbReference type="EMBL" id="JAIVFP010000001">
    <property type="protein sequence ID" value="MCI4682257.1"/>
    <property type="molecule type" value="Genomic_DNA"/>
</dbReference>
<gene>
    <name evidence="1" type="ORF">K2U94_05705</name>
</gene>